<protein>
    <submittedName>
        <fullName evidence="2">Uncharacterized protein</fullName>
    </submittedName>
</protein>
<feature type="transmembrane region" description="Helical" evidence="1">
    <location>
        <begin position="25"/>
        <end position="48"/>
    </location>
</feature>
<sequence length="343" mass="38257">MAGAKSKPKEAGAVGDRPQITENQWYVLAISTAIFTAVAIVSAFLHIFADGFDGDGDVKLAQALAPFGVALFAMVTFCTVAWRGSINTRQADQSESEGRAKLLQEGAKLLAEGEKPAHVSAGIVTLGVLVVGPDEDYAWQAMNLLADFVEDNMQRNHSNRHRPKLSGVMRAGEEKGINTGRDIYFDCTSQEYEQGPYDDDDEVFWSYIPGFSSVRYRGGIFGYDVHYNLEDLSDVKFHRVEIRRWAISVDDRFHLCSFAGCEIISVSSLIALNRAQDYAYSFERCDFSDCLIHVAELLEKDLKKQGNYYLRGRPPVLVGSAQVIDWETVLLCEDKKPESSFMF</sequence>
<evidence type="ECO:0000313" key="2">
    <source>
        <dbReference type="EMBL" id="MDQ0421123.1"/>
    </source>
</evidence>
<dbReference type="Proteomes" id="UP001238496">
    <property type="component" value="Unassembled WGS sequence"/>
</dbReference>
<keyword evidence="3" id="KW-1185">Reference proteome</keyword>
<keyword evidence="1" id="KW-1133">Transmembrane helix</keyword>
<accession>A0ABU0G759</accession>
<name>A0ABU0G759_9HYPH</name>
<reference evidence="2 3" key="1">
    <citation type="submission" date="2023-07" db="EMBL/GenBank/DDBJ databases">
        <title>Genomic Encyclopedia of Type Strains, Phase IV (KMG-IV): sequencing the most valuable type-strain genomes for metagenomic binning, comparative biology and taxonomic classification.</title>
        <authorList>
            <person name="Goeker M."/>
        </authorList>
    </citation>
    <scope>NUCLEOTIDE SEQUENCE [LARGE SCALE GENOMIC DNA]</scope>
    <source>
        <strain evidence="2 3">DSM 1111</strain>
    </source>
</reference>
<proteinExistence type="predicted"/>
<keyword evidence="1" id="KW-0812">Transmembrane</keyword>
<dbReference type="EMBL" id="JAUSUW010000005">
    <property type="protein sequence ID" value="MDQ0421123.1"/>
    <property type="molecule type" value="Genomic_DNA"/>
</dbReference>
<keyword evidence="1" id="KW-0472">Membrane</keyword>
<organism evidence="2 3">
    <name type="scientific">Peteryoungia aggregata LMG 23059</name>
    <dbReference type="NCBI Taxonomy" id="1368425"/>
    <lineage>
        <taxon>Bacteria</taxon>
        <taxon>Pseudomonadati</taxon>
        <taxon>Pseudomonadota</taxon>
        <taxon>Alphaproteobacteria</taxon>
        <taxon>Hyphomicrobiales</taxon>
        <taxon>Rhizobiaceae</taxon>
        <taxon>Peteryoungia</taxon>
    </lineage>
</organism>
<feature type="transmembrane region" description="Helical" evidence="1">
    <location>
        <begin position="60"/>
        <end position="82"/>
    </location>
</feature>
<evidence type="ECO:0000313" key="3">
    <source>
        <dbReference type="Proteomes" id="UP001238496"/>
    </source>
</evidence>
<evidence type="ECO:0000256" key="1">
    <source>
        <dbReference type="SAM" id="Phobius"/>
    </source>
</evidence>
<gene>
    <name evidence="2" type="ORF">J2045_002150</name>
</gene>
<dbReference type="RefSeq" id="WP_307372516.1">
    <property type="nucleotide sequence ID" value="NZ_JAUSUW010000005.1"/>
</dbReference>
<comment type="caution">
    <text evidence="2">The sequence shown here is derived from an EMBL/GenBank/DDBJ whole genome shotgun (WGS) entry which is preliminary data.</text>
</comment>